<accession>S8B661</accession>
<dbReference type="Proteomes" id="UP000019376">
    <property type="component" value="Unassembled WGS sequence"/>
</dbReference>
<evidence type="ECO:0000313" key="3">
    <source>
        <dbReference type="Proteomes" id="UP000019376"/>
    </source>
</evidence>
<reference evidence="2 3" key="1">
    <citation type="journal article" date="2013" name="PLoS ONE">
        <title>Genomic and secretomic analyses reveal unique features of the lignocellulolytic enzyme system of Penicillium decumbens.</title>
        <authorList>
            <person name="Liu G."/>
            <person name="Zhang L."/>
            <person name="Wei X."/>
            <person name="Zou G."/>
            <person name="Qin Y."/>
            <person name="Ma L."/>
            <person name="Li J."/>
            <person name="Zheng H."/>
            <person name="Wang S."/>
            <person name="Wang C."/>
            <person name="Xun L."/>
            <person name="Zhao G.-P."/>
            <person name="Zhou Z."/>
            <person name="Qu Y."/>
        </authorList>
    </citation>
    <scope>NUCLEOTIDE SEQUENCE [LARGE SCALE GENOMIC DNA]</scope>
    <source>
        <strain evidence="3">114-2 / CGMCC 5302</strain>
    </source>
</reference>
<keyword evidence="3" id="KW-1185">Reference proteome</keyword>
<sequence>MDQFGQEDDLKPSGPDFDPRPCATLKPGPSYLPSIIFQVRVSLKNTQSVLLPDLVPVPTYTSHLAPPSQPIPHSHQ</sequence>
<dbReference type="AlphaFoldDB" id="S8B661"/>
<proteinExistence type="predicted"/>
<evidence type="ECO:0000313" key="2">
    <source>
        <dbReference type="EMBL" id="EPS30137.1"/>
    </source>
</evidence>
<protein>
    <submittedName>
        <fullName evidence="2">Uncharacterized protein</fullName>
    </submittedName>
</protein>
<dbReference type="EMBL" id="KB644412">
    <property type="protein sequence ID" value="EPS30137.1"/>
    <property type="molecule type" value="Genomic_DNA"/>
</dbReference>
<feature type="region of interest" description="Disordered" evidence="1">
    <location>
        <begin position="1"/>
        <end position="24"/>
    </location>
</feature>
<name>S8B661_PENO1</name>
<organism evidence="2 3">
    <name type="scientific">Penicillium oxalicum (strain 114-2 / CGMCC 5302)</name>
    <name type="common">Penicillium decumbens</name>
    <dbReference type="NCBI Taxonomy" id="933388"/>
    <lineage>
        <taxon>Eukaryota</taxon>
        <taxon>Fungi</taxon>
        <taxon>Dikarya</taxon>
        <taxon>Ascomycota</taxon>
        <taxon>Pezizomycotina</taxon>
        <taxon>Eurotiomycetes</taxon>
        <taxon>Eurotiomycetidae</taxon>
        <taxon>Eurotiales</taxon>
        <taxon>Aspergillaceae</taxon>
        <taxon>Penicillium</taxon>
    </lineage>
</organism>
<dbReference type="HOGENOM" id="CLU_2655274_0_0_1"/>
<evidence type="ECO:0000256" key="1">
    <source>
        <dbReference type="SAM" id="MobiDB-lite"/>
    </source>
</evidence>
<gene>
    <name evidence="2" type="ORF">PDE_05087</name>
</gene>